<keyword evidence="4" id="KW-1185">Reference proteome</keyword>
<dbReference type="KEGG" id="peo:AS203_11975"/>
<proteinExistence type="predicted"/>
<accession>A0A0S2KN23</accession>
<organism evidence="3 4">
    <name type="scientific">Hoylesella enoeca</name>
    <dbReference type="NCBI Taxonomy" id="76123"/>
    <lineage>
        <taxon>Bacteria</taxon>
        <taxon>Pseudomonadati</taxon>
        <taxon>Bacteroidota</taxon>
        <taxon>Bacteroidia</taxon>
        <taxon>Bacteroidales</taxon>
        <taxon>Prevotellaceae</taxon>
        <taxon>Hoylesella</taxon>
    </lineage>
</organism>
<dbReference type="eggNOG" id="COG0859">
    <property type="taxonomic scope" value="Bacteria"/>
</dbReference>
<dbReference type="PANTHER" id="PTHR30160">
    <property type="entry name" value="TETRAACYLDISACCHARIDE 4'-KINASE-RELATED"/>
    <property type="match status" value="1"/>
</dbReference>
<dbReference type="Proteomes" id="UP000056252">
    <property type="component" value="Chromosome"/>
</dbReference>
<dbReference type="CDD" id="cd03789">
    <property type="entry name" value="GT9_LPS_heptosyltransferase"/>
    <property type="match status" value="1"/>
</dbReference>
<dbReference type="InterPro" id="IPR002201">
    <property type="entry name" value="Glyco_trans_9"/>
</dbReference>
<dbReference type="GO" id="GO:0005829">
    <property type="term" value="C:cytosol"/>
    <property type="evidence" value="ECO:0007669"/>
    <property type="project" value="TreeGrafter"/>
</dbReference>
<dbReference type="EMBL" id="CP013195">
    <property type="protein sequence ID" value="ALO49713.1"/>
    <property type="molecule type" value="Genomic_DNA"/>
</dbReference>
<dbReference type="PANTHER" id="PTHR30160:SF22">
    <property type="entry name" value="LIPOPOLYSACCHARIDE CORE BIOSYNTHESIS PROTEIN"/>
    <property type="match status" value="1"/>
</dbReference>
<dbReference type="OrthoDB" id="9768048at2"/>
<dbReference type="GO" id="GO:0009244">
    <property type="term" value="P:lipopolysaccharide core region biosynthetic process"/>
    <property type="evidence" value="ECO:0007669"/>
    <property type="project" value="TreeGrafter"/>
</dbReference>
<gene>
    <name evidence="3" type="ORF">AS203_11975</name>
</gene>
<evidence type="ECO:0000256" key="1">
    <source>
        <dbReference type="ARBA" id="ARBA00022676"/>
    </source>
</evidence>
<keyword evidence="2 3" id="KW-0808">Transferase</keyword>
<dbReference type="STRING" id="76123.AS203_11975"/>
<evidence type="ECO:0000313" key="4">
    <source>
        <dbReference type="Proteomes" id="UP000056252"/>
    </source>
</evidence>
<dbReference type="AlphaFoldDB" id="A0A0S2KN23"/>
<dbReference type="Gene3D" id="3.40.50.2000">
    <property type="entry name" value="Glycogen Phosphorylase B"/>
    <property type="match status" value="2"/>
</dbReference>
<dbReference type="SUPFAM" id="SSF53756">
    <property type="entry name" value="UDP-Glycosyltransferase/glycogen phosphorylase"/>
    <property type="match status" value="1"/>
</dbReference>
<dbReference type="GO" id="GO:0008713">
    <property type="term" value="F:ADP-heptose-lipopolysaccharide heptosyltransferase activity"/>
    <property type="evidence" value="ECO:0007669"/>
    <property type="project" value="TreeGrafter"/>
</dbReference>
<dbReference type="Pfam" id="PF01075">
    <property type="entry name" value="Glyco_transf_9"/>
    <property type="match status" value="1"/>
</dbReference>
<dbReference type="RefSeq" id="WP_060544511.1">
    <property type="nucleotide sequence ID" value="NZ_CP013195.1"/>
</dbReference>
<reference evidence="4" key="1">
    <citation type="submission" date="2015-11" db="EMBL/GenBank/DDBJ databases">
        <authorList>
            <person name="Holder M.E."/>
            <person name="Ajami N.J."/>
            <person name="Petrosino J.F."/>
        </authorList>
    </citation>
    <scope>NUCLEOTIDE SEQUENCE [LARGE SCALE GENOMIC DNA]</scope>
    <source>
        <strain evidence="4">F0113</strain>
    </source>
</reference>
<name>A0A0S2KN23_9BACT</name>
<evidence type="ECO:0000256" key="2">
    <source>
        <dbReference type="ARBA" id="ARBA00022679"/>
    </source>
</evidence>
<dbReference type="InterPro" id="IPR051199">
    <property type="entry name" value="LPS_LOS_Heptosyltrfase"/>
</dbReference>
<keyword evidence="1" id="KW-0328">Glycosyltransferase</keyword>
<evidence type="ECO:0000313" key="3">
    <source>
        <dbReference type="EMBL" id="ALO49713.1"/>
    </source>
</evidence>
<sequence length="351" mass="39286">MKTEHILVIRFSAMGDVAMAVPVIDSLAKQYPEVRITVLSRPFARVLFEKLPPNVGFMAADIKKEYRGVGGLNALYRRLAAKRFTAVADLHDVLRSKYLRMRFCLSRNKVAHINKQRRGKRWLTAKHCKKLVQQPTAFQNYADVFARLGYPVKLDFRSIFPPSGGNLQLLPAAIGSKKSFQQWIGVAPFAAHRGKIYPLPKMEEVIDLLTQRHSSCRIFLFGGGETERKQLADMAVRHAQCICVPDVLAGLEQELILMSHLDAMISMDSSNMHLASLTATQVVSVWGATHPLAGFMGWNQLADNAVQLDLPCRPCSVYGNKPCLRGDYACLNDITPAQIADRVERILQTKL</sequence>
<protein>
    <submittedName>
        <fullName evidence="3">Glycosyl transferase family 1</fullName>
    </submittedName>
</protein>